<keyword evidence="1" id="KW-1133">Transmembrane helix</keyword>
<reference evidence="3" key="2">
    <citation type="submission" date="2015-01" db="EMBL/GenBank/DDBJ databases">
        <title>Evolutionary Origins and Diversification of the Mycorrhizal Mutualists.</title>
        <authorList>
            <consortium name="DOE Joint Genome Institute"/>
            <consortium name="Mycorrhizal Genomics Consortium"/>
            <person name="Kohler A."/>
            <person name="Kuo A."/>
            <person name="Nagy L.G."/>
            <person name="Floudas D."/>
            <person name="Copeland A."/>
            <person name="Barry K.W."/>
            <person name="Cichocki N."/>
            <person name="Veneault-Fourrey C."/>
            <person name="LaButti K."/>
            <person name="Lindquist E.A."/>
            <person name="Lipzen A."/>
            <person name="Lundell T."/>
            <person name="Morin E."/>
            <person name="Murat C."/>
            <person name="Riley R."/>
            <person name="Ohm R."/>
            <person name="Sun H."/>
            <person name="Tunlid A."/>
            <person name="Henrissat B."/>
            <person name="Grigoriev I.V."/>
            <person name="Hibbett D.S."/>
            <person name="Martin F."/>
        </authorList>
    </citation>
    <scope>NUCLEOTIDE SEQUENCE [LARGE SCALE GENOMIC DNA]</scope>
    <source>
        <strain evidence="3">h7</strain>
    </source>
</reference>
<keyword evidence="3" id="KW-1185">Reference proteome</keyword>
<reference evidence="2 3" key="1">
    <citation type="submission" date="2014-04" db="EMBL/GenBank/DDBJ databases">
        <authorList>
            <consortium name="DOE Joint Genome Institute"/>
            <person name="Kuo A."/>
            <person name="Gay G."/>
            <person name="Dore J."/>
            <person name="Kohler A."/>
            <person name="Nagy L.G."/>
            <person name="Floudas D."/>
            <person name="Copeland A."/>
            <person name="Barry K.W."/>
            <person name="Cichocki N."/>
            <person name="Veneault-Fourrey C."/>
            <person name="LaButti K."/>
            <person name="Lindquist E.A."/>
            <person name="Lipzen A."/>
            <person name="Lundell T."/>
            <person name="Morin E."/>
            <person name="Murat C."/>
            <person name="Sun H."/>
            <person name="Tunlid A."/>
            <person name="Henrissat B."/>
            <person name="Grigoriev I.V."/>
            <person name="Hibbett D.S."/>
            <person name="Martin F."/>
            <person name="Nordberg H.P."/>
            <person name="Cantor M.N."/>
            <person name="Hua S.X."/>
        </authorList>
    </citation>
    <scope>NUCLEOTIDE SEQUENCE [LARGE SCALE GENOMIC DNA]</scope>
    <source>
        <strain evidence="3">h7</strain>
    </source>
</reference>
<evidence type="ECO:0000313" key="3">
    <source>
        <dbReference type="Proteomes" id="UP000053424"/>
    </source>
</evidence>
<evidence type="ECO:0000313" key="2">
    <source>
        <dbReference type="EMBL" id="KIM49304.1"/>
    </source>
</evidence>
<organism evidence="2 3">
    <name type="scientific">Hebeloma cylindrosporum</name>
    <dbReference type="NCBI Taxonomy" id="76867"/>
    <lineage>
        <taxon>Eukaryota</taxon>
        <taxon>Fungi</taxon>
        <taxon>Dikarya</taxon>
        <taxon>Basidiomycota</taxon>
        <taxon>Agaricomycotina</taxon>
        <taxon>Agaricomycetes</taxon>
        <taxon>Agaricomycetidae</taxon>
        <taxon>Agaricales</taxon>
        <taxon>Agaricineae</taxon>
        <taxon>Hymenogastraceae</taxon>
        <taxon>Hebeloma</taxon>
    </lineage>
</organism>
<dbReference type="EMBL" id="KN831768">
    <property type="protein sequence ID" value="KIM49304.1"/>
    <property type="molecule type" value="Genomic_DNA"/>
</dbReference>
<dbReference type="AlphaFoldDB" id="A0A0C3CYR0"/>
<proteinExistence type="predicted"/>
<gene>
    <name evidence="2" type="ORF">M413DRAFT_438489</name>
</gene>
<evidence type="ECO:0000256" key="1">
    <source>
        <dbReference type="SAM" id="Phobius"/>
    </source>
</evidence>
<feature type="transmembrane region" description="Helical" evidence="1">
    <location>
        <begin position="52"/>
        <end position="73"/>
    </location>
</feature>
<dbReference type="HOGENOM" id="CLU_128912_0_0_1"/>
<name>A0A0C3CYR0_HEBCY</name>
<feature type="transmembrane region" description="Helical" evidence="1">
    <location>
        <begin position="124"/>
        <end position="144"/>
    </location>
</feature>
<protein>
    <submittedName>
        <fullName evidence="2">Uncharacterized protein</fullName>
    </submittedName>
</protein>
<keyword evidence="1" id="KW-0812">Transmembrane</keyword>
<keyword evidence="1" id="KW-0472">Membrane</keyword>
<dbReference type="Proteomes" id="UP000053424">
    <property type="component" value="Unassembled WGS sequence"/>
</dbReference>
<accession>A0A0C3CYR0</accession>
<feature type="transmembrane region" description="Helical" evidence="1">
    <location>
        <begin position="22"/>
        <end position="40"/>
    </location>
</feature>
<sequence length="165" mass="17561">MTMSVAHQVDTEYLVRKSMSTGYQWSSLVVPPAYIVYVAARKGRGYISLNKILRATWVGGLGGAAISGGIAYVRYAYSSEDSVRAKRLETAYNTSIVRRNDHSTIGGVLAAVLVPAIFWKRAGVVNLILGGAGLGSAVGLLTHYGRTATGDPPLVEVVVESSSER</sequence>
<dbReference type="OrthoDB" id="2524788at2759"/>